<feature type="active site" description="Nucleophile" evidence="4">
    <location>
        <position position="43"/>
    </location>
</feature>
<evidence type="ECO:0000256" key="3">
    <source>
        <dbReference type="ARBA" id="ARBA00023098"/>
    </source>
</evidence>
<evidence type="ECO:0000256" key="2">
    <source>
        <dbReference type="ARBA" id="ARBA00022963"/>
    </source>
</evidence>
<comment type="caution">
    <text evidence="4">Lacks conserved residue(s) required for the propagation of feature annotation.</text>
</comment>
<dbReference type="InterPro" id="IPR016035">
    <property type="entry name" value="Acyl_Trfase/lysoPLipase"/>
</dbReference>
<dbReference type="PROSITE" id="PS51635">
    <property type="entry name" value="PNPLA"/>
    <property type="match status" value="1"/>
</dbReference>
<keyword evidence="7" id="KW-1185">Reference proteome</keyword>
<protein>
    <submittedName>
        <fullName evidence="6">Patatin-like phospholipase family protein</fullName>
    </submittedName>
</protein>
<keyword evidence="2 4" id="KW-0442">Lipid degradation</keyword>
<comment type="caution">
    <text evidence="6">The sequence shown here is derived from an EMBL/GenBank/DDBJ whole genome shotgun (WGS) entry which is preliminary data.</text>
</comment>
<dbReference type="InterPro" id="IPR050301">
    <property type="entry name" value="NTE"/>
</dbReference>
<dbReference type="InterPro" id="IPR002641">
    <property type="entry name" value="PNPLA_dom"/>
</dbReference>
<evidence type="ECO:0000313" key="7">
    <source>
        <dbReference type="Proteomes" id="UP001596472"/>
    </source>
</evidence>
<feature type="domain" description="PNPLA" evidence="5">
    <location>
        <begin position="10"/>
        <end position="181"/>
    </location>
</feature>
<keyword evidence="3 4" id="KW-0443">Lipid metabolism</keyword>
<evidence type="ECO:0000259" key="5">
    <source>
        <dbReference type="PROSITE" id="PS51635"/>
    </source>
</evidence>
<dbReference type="RefSeq" id="WP_379713821.1">
    <property type="nucleotide sequence ID" value="NZ_JBHTBS010000008.1"/>
</dbReference>
<organism evidence="6 7">
    <name type="scientific">Haloferula chungangensis</name>
    <dbReference type="NCBI Taxonomy" id="1048331"/>
    <lineage>
        <taxon>Bacteria</taxon>
        <taxon>Pseudomonadati</taxon>
        <taxon>Verrucomicrobiota</taxon>
        <taxon>Verrucomicrobiia</taxon>
        <taxon>Verrucomicrobiales</taxon>
        <taxon>Verrucomicrobiaceae</taxon>
        <taxon>Haloferula</taxon>
    </lineage>
</organism>
<evidence type="ECO:0000256" key="1">
    <source>
        <dbReference type="ARBA" id="ARBA00022801"/>
    </source>
</evidence>
<keyword evidence="1 4" id="KW-0378">Hydrolase</keyword>
<feature type="active site" description="Proton acceptor" evidence="4">
    <location>
        <position position="168"/>
    </location>
</feature>
<dbReference type="PANTHER" id="PTHR14226">
    <property type="entry name" value="NEUROPATHY TARGET ESTERASE/SWISS CHEESE D.MELANOGASTER"/>
    <property type="match status" value="1"/>
</dbReference>
<feature type="short sequence motif" description="GXSXG" evidence="4">
    <location>
        <begin position="41"/>
        <end position="45"/>
    </location>
</feature>
<evidence type="ECO:0000313" key="6">
    <source>
        <dbReference type="EMBL" id="MFC7338465.1"/>
    </source>
</evidence>
<dbReference type="PANTHER" id="PTHR14226:SF29">
    <property type="entry name" value="NEUROPATHY TARGET ESTERASE SWS"/>
    <property type="match status" value="1"/>
</dbReference>
<name>A0ABW2LA78_9BACT</name>
<dbReference type="EMBL" id="JBHTBS010000008">
    <property type="protein sequence ID" value="MFC7338465.1"/>
    <property type="molecule type" value="Genomic_DNA"/>
</dbReference>
<sequence>MEATEKGLGVSLASSFFGHYAHCGFLCELEKAGVVPTRIAGASAGALAGGMWAAGLRGEQLLDEILSFGFRRSFFDFSAIWRLPGVLTWSYSPGILAGSRMERRLKGLFGEMKLEDLKEPKLELAVANVCKSIGELRSEGRLVDFIIASFSMPLVFCPRTINGERFLDGGISNETPYAHWLDDPTIDQILVHKIRIDDSSVGKGFMNPGKVISAIHAIPNAELEGYRRRHAEASGKEVIVLETEQINPGLLQSRNKGRALFEGGAATARKWLDSR</sequence>
<feature type="short sequence motif" description="DGA/G" evidence="4">
    <location>
        <begin position="168"/>
        <end position="170"/>
    </location>
</feature>
<accession>A0ABW2LA78</accession>
<proteinExistence type="predicted"/>
<gene>
    <name evidence="6" type="ORF">ACFQY0_14820</name>
</gene>
<evidence type="ECO:0000256" key="4">
    <source>
        <dbReference type="PROSITE-ProRule" id="PRU01161"/>
    </source>
</evidence>
<reference evidence="7" key="1">
    <citation type="journal article" date="2019" name="Int. J. Syst. Evol. Microbiol.">
        <title>The Global Catalogue of Microorganisms (GCM) 10K type strain sequencing project: providing services to taxonomists for standard genome sequencing and annotation.</title>
        <authorList>
            <consortium name="The Broad Institute Genomics Platform"/>
            <consortium name="The Broad Institute Genome Sequencing Center for Infectious Disease"/>
            <person name="Wu L."/>
            <person name="Ma J."/>
        </authorList>
    </citation>
    <scope>NUCLEOTIDE SEQUENCE [LARGE SCALE GENOMIC DNA]</scope>
    <source>
        <strain evidence="7">CGMCC 4.1467</strain>
    </source>
</reference>
<dbReference type="Pfam" id="PF01734">
    <property type="entry name" value="Patatin"/>
    <property type="match status" value="1"/>
</dbReference>
<dbReference type="SUPFAM" id="SSF52151">
    <property type="entry name" value="FabD/lysophospholipase-like"/>
    <property type="match status" value="1"/>
</dbReference>
<dbReference type="Proteomes" id="UP001596472">
    <property type="component" value="Unassembled WGS sequence"/>
</dbReference>
<dbReference type="Gene3D" id="3.40.1090.10">
    <property type="entry name" value="Cytosolic phospholipase A2 catalytic domain"/>
    <property type="match status" value="2"/>
</dbReference>